<evidence type="ECO:0000313" key="16">
    <source>
        <dbReference type="Proteomes" id="UP000663829"/>
    </source>
</evidence>
<feature type="transmembrane region" description="Helical" evidence="11">
    <location>
        <begin position="96"/>
        <end position="119"/>
    </location>
</feature>
<dbReference type="SMART" id="SM00382">
    <property type="entry name" value="AAA"/>
    <property type="match status" value="1"/>
</dbReference>
<reference evidence="14" key="1">
    <citation type="submission" date="2021-02" db="EMBL/GenBank/DDBJ databases">
        <authorList>
            <person name="Nowell W R."/>
        </authorList>
    </citation>
    <scope>NUCLEOTIDE SEQUENCE</scope>
</reference>
<dbReference type="AlphaFoldDB" id="A0A813UHC3"/>
<evidence type="ECO:0000259" key="13">
    <source>
        <dbReference type="PROSITE" id="PS50929"/>
    </source>
</evidence>
<evidence type="ECO:0000256" key="4">
    <source>
        <dbReference type="ARBA" id="ARBA00022692"/>
    </source>
</evidence>
<dbReference type="InterPro" id="IPR003593">
    <property type="entry name" value="AAA+_ATPase"/>
</dbReference>
<keyword evidence="4 11" id="KW-0812">Transmembrane</keyword>
<keyword evidence="9 11" id="KW-1133">Transmembrane helix</keyword>
<feature type="transmembrane region" description="Helical" evidence="11">
    <location>
        <begin position="239"/>
        <end position="263"/>
    </location>
</feature>
<feature type="domain" description="ABC transporter" evidence="12">
    <location>
        <begin position="626"/>
        <end position="863"/>
    </location>
</feature>
<dbReference type="Gene3D" id="1.20.1560.10">
    <property type="entry name" value="ABC transporter type 1, transmembrane domain"/>
    <property type="match status" value="2"/>
</dbReference>
<evidence type="ECO:0000256" key="11">
    <source>
        <dbReference type="SAM" id="Phobius"/>
    </source>
</evidence>
<keyword evidence="7" id="KW-0653">Protein transport</keyword>
<comment type="caution">
    <text evidence="14">The sequence shown here is derived from an EMBL/GenBank/DDBJ whole genome shotgun (WGS) entry which is preliminary data.</text>
</comment>
<dbReference type="Proteomes" id="UP000663829">
    <property type="component" value="Unassembled WGS sequence"/>
</dbReference>
<gene>
    <name evidence="14" type="ORF">GPM918_LOCUS4682</name>
    <name evidence="15" type="ORF">SRO942_LOCUS4705</name>
</gene>
<keyword evidence="3" id="KW-0813">Transport</keyword>
<dbReference type="InterPro" id="IPR011527">
    <property type="entry name" value="ABC1_TM_dom"/>
</dbReference>
<evidence type="ECO:0000256" key="5">
    <source>
        <dbReference type="ARBA" id="ARBA00022741"/>
    </source>
</evidence>
<evidence type="ECO:0000256" key="10">
    <source>
        <dbReference type="ARBA" id="ARBA00023136"/>
    </source>
</evidence>
<accession>A0A813UHC3</accession>
<evidence type="ECO:0000313" key="14">
    <source>
        <dbReference type="EMBL" id="CAF0823705.1"/>
    </source>
</evidence>
<dbReference type="InterPro" id="IPR027417">
    <property type="entry name" value="P-loop_NTPase"/>
</dbReference>
<dbReference type="PANTHER" id="PTHR43394">
    <property type="entry name" value="ATP-DEPENDENT PERMEASE MDL1, MITOCHONDRIAL"/>
    <property type="match status" value="1"/>
</dbReference>
<dbReference type="InterPro" id="IPR003439">
    <property type="entry name" value="ABC_transporter-like_ATP-bd"/>
</dbReference>
<evidence type="ECO:0000313" key="15">
    <source>
        <dbReference type="EMBL" id="CAF3610759.1"/>
    </source>
</evidence>
<feature type="transmembrane region" description="Helical" evidence="11">
    <location>
        <begin position="61"/>
        <end position="84"/>
    </location>
</feature>
<dbReference type="OrthoDB" id="6500128at2759"/>
<evidence type="ECO:0000256" key="8">
    <source>
        <dbReference type="ARBA" id="ARBA00022967"/>
    </source>
</evidence>
<dbReference type="GO" id="GO:0015421">
    <property type="term" value="F:ABC-type oligopeptide transporter activity"/>
    <property type="evidence" value="ECO:0007669"/>
    <property type="project" value="TreeGrafter"/>
</dbReference>
<proteinExistence type="inferred from homology"/>
<feature type="transmembrane region" description="Helical" evidence="11">
    <location>
        <begin position="17"/>
        <end position="41"/>
    </location>
</feature>
<dbReference type="PROSITE" id="PS00211">
    <property type="entry name" value="ABC_TRANSPORTER_1"/>
    <property type="match status" value="1"/>
</dbReference>
<dbReference type="PANTHER" id="PTHR43394:SF19">
    <property type="entry name" value="ABC TRANSPORTER B FAMILY"/>
    <property type="match status" value="1"/>
</dbReference>
<keyword evidence="6" id="KW-0067">ATP-binding</keyword>
<dbReference type="SUPFAM" id="SSF90123">
    <property type="entry name" value="ABC transporter transmembrane region"/>
    <property type="match status" value="2"/>
</dbReference>
<dbReference type="PROSITE" id="PS50929">
    <property type="entry name" value="ABC_TM1F"/>
    <property type="match status" value="1"/>
</dbReference>
<dbReference type="EMBL" id="CAJNOQ010000641">
    <property type="protein sequence ID" value="CAF0823705.1"/>
    <property type="molecule type" value="Genomic_DNA"/>
</dbReference>
<dbReference type="InterPro" id="IPR039421">
    <property type="entry name" value="Type_1_exporter"/>
</dbReference>
<dbReference type="Pfam" id="PF00005">
    <property type="entry name" value="ABC_tran"/>
    <property type="match status" value="1"/>
</dbReference>
<dbReference type="InterPro" id="IPR036640">
    <property type="entry name" value="ABC1_TM_sf"/>
</dbReference>
<evidence type="ECO:0000256" key="6">
    <source>
        <dbReference type="ARBA" id="ARBA00022840"/>
    </source>
</evidence>
<keyword evidence="10 11" id="KW-0472">Membrane</keyword>
<dbReference type="GO" id="GO:0016020">
    <property type="term" value="C:membrane"/>
    <property type="evidence" value="ECO:0007669"/>
    <property type="project" value="InterPro"/>
</dbReference>
<keyword evidence="5" id="KW-0547">Nucleotide-binding</keyword>
<dbReference type="Pfam" id="PF00664">
    <property type="entry name" value="ABC_membrane"/>
    <property type="match status" value="2"/>
</dbReference>
<dbReference type="PIRSF" id="PIRSF002773">
    <property type="entry name" value="ABC_prm/ATPase_B"/>
    <property type="match status" value="1"/>
</dbReference>
<dbReference type="Gene3D" id="3.40.50.300">
    <property type="entry name" value="P-loop containing nucleotide triphosphate hydrolases"/>
    <property type="match status" value="1"/>
</dbReference>
<evidence type="ECO:0000256" key="7">
    <source>
        <dbReference type="ARBA" id="ARBA00022856"/>
    </source>
</evidence>
<feature type="transmembrane region" description="Helical" evidence="11">
    <location>
        <begin position="283"/>
        <end position="306"/>
    </location>
</feature>
<dbReference type="EMBL" id="CAJOBC010000645">
    <property type="protein sequence ID" value="CAF3610759.1"/>
    <property type="molecule type" value="Genomic_DNA"/>
</dbReference>
<dbReference type="CDD" id="cd03249">
    <property type="entry name" value="ABC_MTABC3_MDL1_MDL2"/>
    <property type="match status" value="1"/>
</dbReference>
<dbReference type="GO" id="GO:0005524">
    <property type="term" value="F:ATP binding"/>
    <property type="evidence" value="ECO:0007669"/>
    <property type="project" value="UniProtKB-KW"/>
</dbReference>
<comment type="similarity">
    <text evidence="2">Belongs to the ABC transporter superfamily. ABCB family. MHC peptide exporter (TC 3.A.1.209) subfamily.</text>
</comment>
<dbReference type="InterPro" id="IPR017871">
    <property type="entry name" value="ABC_transporter-like_CS"/>
</dbReference>
<evidence type="ECO:0000256" key="3">
    <source>
        <dbReference type="ARBA" id="ARBA00022448"/>
    </source>
</evidence>
<keyword evidence="16" id="KW-1185">Reference proteome</keyword>
<feature type="transmembrane region" description="Helical" evidence="11">
    <location>
        <begin position="440"/>
        <end position="465"/>
    </location>
</feature>
<sequence>MFLGRVTAKKMLEWKRLLILIPSLYGICIFLLTFCFLTNGFHQIDLNICQTLKSFNYTHTYVEILFVVLLDSLLFIALPLLLFIKPRQKLAYLLRRYRIVFTLFQLVIYGYSLTKFLIYYEYTNIKISPQQLPKQFTKWDFLTVGFVSFSSLLGIAVWHILFSIIKQSYPTVTESEQVDTERQRLINHDVVSRSYVEENTTQTSNDTSENVNNNVNLSEKVKETTGSWFRIMKVGLPEWRLYCLGFLCLLIAAACEVFLPLYSGKIINSVVTDHNIQAFKIDLIWYLGLSVAYVIASGVRGFLFTITMTNLAQRLRNQLFSRIMAQDIQFFDETKTGDITSRLTSDISTVSESISVNFNVFLRSTVKAVEVSNEAAVIAEDDAVVVSLIDELDEFFIDTEVDVRVYSLIVLSELEHENDDEEVSIVDVAFQHHPVQLGTVVMMLYLSWSLFILSLITGPLCFGTAKLYGNLMETQQKKIQDALAKSNSLAEEAISTVRTVKSFANENEEARLFSKQNDVVRQLTIKQAFYYFAYMWNGQILSVALSLGSLAFGGHLVLNNKLSGQNFVSFLLYQMSLADILDNINNVYTGLMKASGASAKVFEYIDRKPKTVNNGTYKPDQFEGKIEFKNVTFSFPNRKEDAVLKNVSFTVEPGQQVALVGPSGSGKTTCISLLEHFYDTDAGEILVDSIPIDQYDYKYYHQKISLVSQEPVLHARSIKDNIQYGMDEPVSQQEIERISLMANAHMFISDFAKGYETEAGERGQQMAGGQKQRVSIARALIRQPKILLLDEATSALDAEAEAQVQDAISRTVIGRTVLIIAHRLSTIRNADKIIVIHHGKIVDEGTHYQLIAKRGLYYDLVKRQTEMDGDPHFCGKATIEKLPQSGYLYWQDIHNFNQNSFYNLCLPQQEAKES</sequence>
<comment type="subcellular location">
    <subcellularLocation>
        <location evidence="1">Endomembrane system</location>
        <topology evidence="1">Multi-pass membrane protein</topology>
    </subcellularLocation>
</comment>
<dbReference type="GO" id="GO:0012505">
    <property type="term" value="C:endomembrane system"/>
    <property type="evidence" value="ECO:0007669"/>
    <property type="project" value="UniProtKB-SubCell"/>
</dbReference>
<evidence type="ECO:0000256" key="2">
    <source>
        <dbReference type="ARBA" id="ARBA00006493"/>
    </source>
</evidence>
<name>A0A813UHC3_9BILA</name>
<evidence type="ECO:0000256" key="9">
    <source>
        <dbReference type="ARBA" id="ARBA00022989"/>
    </source>
</evidence>
<dbReference type="Proteomes" id="UP000681722">
    <property type="component" value="Unassembled WGS sequence"/>
</dbReference>
<keyword evidence="8" id="KW-1278">Translocase</keyword>
<dbReference type="GO" id="GO:0016887">
    <property type="term" value="F:ATP hydrolysis activity"/>
    <property type="evidence" value="ECO:0007669"/>
    <property type="project" value="InterPro"/>
</dbReference>
<organism evidence="14 16">
    <name type="scientific">Didymodactylos carnosus</name>
    <dbReference type="NCBI Taxonomy" id="1234261"/>
    <lineage>
        <taxon>Eukaryota</taxon>
        <taxon>Metazoa</taxon>
        <taxon>Spiralia</taxon>
        <taxon>Gnathifera</taxon>
        <taxon>Rotifera</taxon>
        <taxon>Eurotatoria</taxon>
        <taxon>Bdelloidea</taxon>
        <taxon>Philodinida</taxon>
        <taxon>Philodinidae</taxon>
        <taxon>Didymodactylos</taxon>
    </lineage>
</organism>
<feature type="domain" description="ABC transmembrane type-1" evidence="13">
    <location>
        <begin position="244"/>
        <end position="593"/>
    </location>
</feature>
<dbReference type="PROSITE" id="PS50893">
    <property type="entry name" value="ABC_TRANSPORTER_2"/>
    <property type="match status" value="1"/>
</dbReference>
<dbReference type="FunFam" id="3.40.50.300:FF:000140">
    <property type="entry name" value="Lipid A export ATP-binding/permease protein MsbA"/>
    <property type="match status" value="1"/>
</dbReference>
<evidence type="ECO:0000259" key="12">
    <source>
        <dbReference type="PROSITE" id="PS50893"/>
    </source>
</evidence>
<evidence type="ECO:0000256" key="1">
    <source>
        <dbReference type="ARBA" id="ARBA00004127"/>
    </source>
</evidence>
<feature type="transmembrane region" description="Helical" evidence="11">
    <location>
        <begin position="139"/>
        <end position="161"/>
    </location>
</feature>
<protein>
    <submittedName>
        <fullName evidence="14">Uncharacterized protein</fullName>
    </submittedName>
</protein>
<dbReference type="CDD" id="cd18572">
    <property type="entry name" value="ABC_6TM_TAP"/>
    <property type="match status" value="1"/>
</dbReference>
<dbReference type="SUPFAM" id="SSF52540">
    <property type="entry name" value="P-loop containing nucleoside triphosphate hydrolases"/>
    <property type="match status" value="1"/>
</dbReference>
<keyword evidence="7" id="KW-0571">Peptide transport</keyword>